<feature type="region of interest" description="Disordered" evidence="1">
    <location>
        <begin position="161"/>
        <end position="206"/>
    </location>
</feature>
<keyword evidence="2" id="KW-1133">Transmembrane helix</keyword>
<sequence length="437" mass="47729">MMNIRISWVWIVALFLGFTFLNLSTSQARNTRHRHHPTAVIVGTVFCDTCFQQQFSGASHFISGATVAVNCADSATESSFYKEVKTNEHGEFSVDLPISVSKHVKKIKGCSVKLIKSSEPYCAVASTATSSSLHLKSRKQGTHIFSAGFFTFKPLNQPDLCSQKPSIQNSKKKLTDPQKSAISNPNDPTFYPPIQDPPAPGTLLPPLPRLPPLPLLPPLPDLPGLPISPVPKDSSRHYSQSEAAAKPRFFNPIGGGLPLPPNPLLPPPSVLPPNPFLPPPSIIPPIIPSPPPSIFPPLFPSPPPSIIPPIIPSPPRPPPSLIPPLIPPLIPGLTPSPPPPPPLLSSHLSLPSSNRSYLVSLEFLQLPPLHLRKRRNPLLSPKYSYTNTNIALLLLFSYALCISPINLTPLCFTTFFFTCFLFTFVIFILCFVMFCFC</sequence>
<evidence type="ECO:0000313" key="4">
    <source>
        <dbReference type="Proteomes" id="UP000823775"/>
    </source>
</evidence>
<proteinExistence type="predicted"/>
<feature type="transmembrane region" description="Helical" evidence="2">
    <location>
        <begin position="412"/>
        <end position="436"/>
    </location>
</feature>
<evidence type="ECO:0000313" key="3">
    <source>
        <dbReference type="EMBL" id="MCD7471655.1"/>
    </source>
</evidence>
<organism evidence="3 4">
    <name type="scientific">Datura stramonium</name>
    <name type="common">Jimsonweed</name>
    <name type="synonym">Common thornapple</name>
    <dbReference type="NCBI Taxonomy" id="4076"/>
    <lineage>
        <taxon>Eukaryota</taxon>
        <taxon>Viridiplantae</taxon>
        <taxon>Streptophyta</taxon>
        <taxon>Embryophyta</taxon>
        <taxon>Tracheophyta</taxon>
        <taxon>Spermatophyta</taxon>
        <taxon>Magnoliopsida</taxon>
        <taxon>eudicotyledons</taxon>
        <taxon>Gunneridae</taxon>
        <taxon>Pentapetalae</taxon>
        <taxon>asterids</taxon>
        <taxon>lamiids</taxon>
        <taxon>Solanales</taxon>
        <taxon>Solanaceae</taxon>
        <taxon>Solanoideae</taxon>
        <taxon>Datureae</taxon>
        <taxon>Datura</taxon>
    </lineage>
</organism>
<feature type="transmembrane region" description="Helical" evidence="2">
    <location>
        <begin position="383"/>
        <end position="406"/>
    </location>
</feature>
<dbReference type="PANTHER" id="PTHR47273:SF4">
    <property type="entry name" value="EXPRESSED PROTEIN"/>
    <property type="match status" value="1"/>
</dbReference>
<feature type="compositionally biased region" description="Pro residues" evidence="1">
    <location>
        <begin position="190"/>
        <end position="206"/>
    </location>
</feature>
<evidence type="ECO:0000256" key="2">
    <source>
        <dbReference type="SAM" id="Phobius"/>
    </source>
</evidence>
<keyword evidence="2" id="KW-0472">Membrane</keyword>
<name>A0ABS8TLB7_DATST</name>
<dbReference type="PANTHER" id="PTHR47273">
    <property type="entry name" value="EXPRESSED PROTEIN"/>
    <property type="match status" value="1"/>
</dbReference>
<feature type="compositionally biased region" description="Polar residues" evidence="1">
    <location>
        <begin position="177"/>
        <end position="187"/>
    </location>
</feature>
<accession>A0ABS8TLB7</accession>
<dbReference type="Pfam" id="PF01190">
    <property type="entry name" value="Pollen_Ole_e_1"/>
    <property type="match status" value="1"/>
</dbReference>
<keyword evidence="4" id="KW-1185">Reference proteome</keyword>
<evidence type="ECO:0000256" key="1">
    <source>
        <dbReference type="SAM" id="MobiDB-lite"/>
    </source>
</evidence>
<reference evidence="3 4" key="1">
    <citation type="journal article" date="2021" name="BMC Genomics">
        <title>Datura genome reveals duplications of psychoactive alkaloid biosynthetic genes and high mutation rate following tissue culture.</title>
        <authorList>
            <person name="Rajewski A."/>
            <person name="Carter-House D."/>
            <person name="Stajich J."/>
            <person name="Litt A."/>
        </authorList>
    </citation>
    <scope>NUCLEOTIDE SEQUENCE [LARGE SCALE GENOMIC DNA]</scope>
    <source>
        <strain evidence="3">AR-01</strain>
    </source>
</reference>
<gene>
    <name evidence="3" type="ORF">HAX54_012240</name>
</gene>
<dbReference type="EMBL" id="JACEIK010001706">
    <property type="protein sequence ID" value="MCD7471655.1"/>
    <property type="molecule type" value="Genomic_DNA"/>
</dbReference>
<protein>
    <recommendedName>
        <fullName evidence="5">Pollen Ole e 1 allergen and extensin family protein</fullName>
    </recommendedName>
</protein>
<keyword evidence="2" id="KW-0812">Transmembrane</keyword>
<dbReference type="Proteomes" id="UP000823775">
    <property type="component" value="Unassembled WGS sequence"/>
</dbReference>
<comment type="caution">
    <text evidence="3">The sequence shown here is derived from an EMBL/GenBank/DDBJ whole genome shotgun (WGS) entry which is preliminary data.</text>
</comment>
<evidence type="ECO:0008006" key="5">
    <source>
        <dbReference type="Google" id="ProtNLM"/>
    </source>
</evidence>
<feature type="transmembrane region" description="Helical" evidence="2">
    <location>
        <begin position="6"/>
        <end position="24"/>
    </location>
</feature>